<keyword evidence="2" id="KW-1185">Reference proteome</keyword>
<accession>A0A671PGC3</accession>
<sequence length="56" mass="6334">MQTSSEWVKLKCFEGTAHQLQNLFSTVKHHCFPASGSGHFAITEATMNSKVYQYIL</sequence>
<evidence type="ECO:0000313" key="2">
    <source>
        <dbReference type="Proteomes" id="UP000472260"/>
    </source>
</evidence>
<name>A0A671PGC3_9TELE</name>
<reference evidence="1" key="2">
    <citation type="submission" date="2025-09" db="UniProtKB">
        <authorList>
            <consortium name="Ensembl"/>
        </authorList>
    </citation>
    <scope>IDENTIFICATION</scope>
</reference>
<dbReference type="Ensembl" id="ENSSANT00000060567.1">
    <property type="protein sequence ID" value="ENSSANP00000056910.1"/>
    <property type="gene ID" value="ENSSANG00000028543.1"/>
</dbReference>
<dbReference type="Proteomes" id="UP000472260">
    <property type="component" value="Unassembled WGS sequence"/>
</dbReference>
<organism evidence="1 2">
    <name type="scientific">Sinocyclocheilus anshuiensis</name>
    <dbReference type="NCBI Taxonomy" id="1608454"/>
    <lineage>
        <taxon>Eukaryota</taxon>
        <taxon>Metazoa</taxon>
        <taxon>Chordata</taxon>
        <taxon>Craniata</taxon>
        <taxon>Vertebrata</taxon>
        <taxon>Euteleostomi</taxon>
        <taxon>Actinopterygii</taxon>
        <taxon>Neopterygii</taxon>
        <taxon>Teleostei</taxon>
        <taxon>Ostariophysi</taxon>
        <taxon>Cypriniformes</taxon>
        <taxon>Cyprinidae</taxon>
        <taxon>Cyprininae</taxon>
        <taxon>Sinocyclocheilus</taxon>
    </lineage>
</organism>
<protein>
    <submittedName>
        <fullName evidence="1">Uncharacterized protein</fullName>
    </submittedName>
</protein>
<dbReference type="AlphaFoldDB" id="A0A671PGC3"/>
<reference evidence="1" key="1">
    <citation type="submission" date="2025-08" db="UniProtKB">
        <authorList>
            <consortium name="Ensembl"/>
        </authorList>
    </citation>
    <scope>IDENTIFICATION</scope>
</reference>
<proteinExistence type="predicted"/>
<evidence type="ECO:0000313" key="1">
    <source>
        <dbReference type="Ensembl" id="ENSSANP00000056910.1"/>
    </source>
</evidence>